<dbReference type="CDD" id="cd11346">
    <property type="entry name" value="AmyAc_plant_IsoA"/>
    <property type="match status" value="1"/>
</dbReference>
<dbReference type="Gene3D" id="3.20.20.80">
    <property type="entry name" value="Glycosidases"/>
    <property type="match status" value="1"/>
</dbReference>
<protein>
    <submittedName>
        <fullName evidence="3">Debranching enzyme 1</fullName>
    </submittedName>
</protein>
<evidence type="ECO:0000256" key="1">
    <source>
        <dbReference type="ARBA" id="ARBA00008061"/>
    </source>
</evidence>
<dbReference type="EMBL" id="CABIKO010000009">
    <property type="protein sequence ID" value="VVA14018.1"/>
    <property type="molecule type" value="Genomic_DNA"/>
</dbReference>
<dbReference type="InterPro" id="IPR004193">
    <property type="entry name" value="Glyco_hydro_13_N"/>
</dbReference>
<dbReference type="SUPFAM" id="SSF51011">
    <property type="entry name" value="Glycosyl hydrolase domain"/>
    <property type="match status" value="1"/>
</dbReference>
<dbReference type="InterPro" id="IPR013780">
    <property type="entry name" value="Glyco_hydro_b"/>
</dbReference>
<evidence type="ECO:0000259" key="2">
    <source>
        <dbReference type="SMART" id="SM00642"/>
    </source>
</evidence>
<sequence>MATLPLSIAIQACCLNCGITESSKLTATNGFRHRDKAMHGFVKLDAERKLVFREVVQNFNENLPRDHNLKVYAKSQVSVEPMEQRFSTGTETEEIDKVSTYLFRTEIGDVVNVFVRKRNAKYTVNIEVPSSHLSSNDRRLVLRWGMYRADSSCFVPLDFKSSTPNDTTTTLETPLIQTSSGRFTLELEFEAKQIPFYFSFILTSPADANVSDMEIRSHRKTNFCVPVGFGRGYPGPLGLTFSNDGPMNFAIFSRNAESVALCLYDNTTAEKPALELDLDPYVNRSGDIWHVSFGSAWSFVSYGYKFKGNLLLTNKNNFDEGHVLLDPYAKVIAKSIPNNHGTGLKYLGRLCEEPAFDWAGDVRPDLSMEKLVVYRLNVTRFTEHKSSQLPTNIGGSFSGLTEKLEHFKDLGVNAVLLEPIFPFDEQKGPYFPRHFFSPMDCFGPSRGPVSAVNSMKEMVRKFHANGIEVLLEVVFTHTAEGEALQGIDISSYYHVNEVEDLEARNALNCNYPIVQQLVLDSLRYWVTEFHVDGFFFINASSLLQGFNGEYLSRPPLVEAIAFDPLLSKTKIIADYWDPHGMAPKETRFPHWKRWAEVNTKFCNDVRNFLRGKGLLSDLATRLCGSGDIFSDGRGPAFAFNFISRNSGLPLVDLVSFSGVELASELSWNCGEEGPTNKTAVLERRLKQIRNFLFILFVSLGVPVLNMGDECGQSTGGSPAYSDRKAFDWNALETGFATQTTQFIAFLSSFRKRRSDLLQKRNFLKEENIGWYESDQTPPRWEDPSCKFLAMRLKADEDEVNQPGDESSHSWGDLFVAFSAADHSETVVLPPPLEGMGWRRLVDTALPFPGFFSTDGEPVVEQMVGLFAYDMKSHSCALFEARSL</sequence>
<dbReference type="GO" id="GO:0019252">
    <property type="term" value="P:starch biosynthetic process"/>
    <property type="evidence" value="ECO:0007669"/>
    <property type="project" value="InterPro"/>
</dbReference>
<organism evidence="3">
    <name type="scientific">Prunus dulcis</name>
    <name type="common">Almond</name>
    <name type="synonym">Amygdalus dulcis</name>
    <dbReference type="NCBI Taxonomy" id="3755"/>
    <lineage>
        <taxon>Eukaryota</taxon>
        <taxon>Viridiplantae</taxon>
        <taxon>Streptophyta</taxon>
        <taxon>Embryophyta</taxon>
        <taxon>Tracheophyta</taxon>
        <taxon>Spermatophyta</taxon>
        <taxon>Magnoliopsida</taxon>
        <taxon>eudicotyledons</taxon>
        <taxon>Gunneridae</taxon>
        <taxon>Pentapetalae</taxon>
        <taxon>rosids</taxon>
        <taxon>fabids</taxon>
        <taxon>Rosales</taxon>
        <taxon>Rosaceae</taxon>
        <taxon>Amygdaloideae</taxon>
        <taxon>Amygdaleae</taxon>
        <taxon>Prunus</taxon>
    </lineage>
</organism>
<dbReference type="SMART" id="SM00642">
    <property type="entry name" value="Aamy"/>
    <property type="match status" value="1"/>
</dbReference>
<dbReference type="Gramene" id="VVA14018">
    <property type="protein sequence ID" value="VVA14018"/>
    <property type="gene ID" value="Prudul26B006669"/>
</dbReference>
<feature type="domain" description="Glycosyl hydrolase family 13 catalytic" evidence="2">
    <location>
        <begin position="370"/>
        <end position="750"/>
    </location>
</feature>
<dbReference type="SUPFAM" id="SSF51445">
    <property type="entry name" value="(Trans)glycosidases"/>
    <property type="match status" value="1"/>
</dbReference>
<accession>A0A4Y1S2D9</accession>
<dbReference type="OMA" id="MKSHSCA"/>
<dbReference type="InParanoid" id="A0A4Y1S2D9"/>
<dbReference type="Gene3D" id="2.60.40.10">
    <property type="entry name" value="Immunoglobulins"/>
    <property type="match status" value="1"/>
</dbReference>
<dbReference type="GO" id="GO:0043033">
    <property type="term" value="C:isoamylase complex"/>
    <property type="evidence" value="ECO:0007669"/>
    <property type="project" value="EnsemblPlants"/>
</dbReference>
<dbReference type="AlphaFoldDB" id="A0A4Y1S2D9"/>
<dbReference type="GO" id="GO:0019156">
    <property type="term" value="F:isoamylase activity"/>
    <property type="evidence" value="ECO:0007669"/>
    <property type="project" value="EnsemblPlants"/>
</dbReference>
<evidence type="ECO:0000313" key="4">
    <source>
        <dbReference type="EMBL" id="VVA14018.1"/>
    </source>
</evidence>
<dbReference type="InterPro" id="IPR044096">
    <property type="entry name" value="AmyAc_plant_ISA2"/>
</dbReference>
<dbReference type="Proteomes" id="UP000327085">
    <property type="component" value="Chromosome 8"/>
</dbReference>
<gene>
    <name evidence="4" type="ORF">ALMOND_2B006669</name>
    <name evidence="3" type="ORF">Prudu_023077</name>
</gene>
<dbReference type="Pfam" id="PF00128">
    <property type="entry name" value="Alpha-amylase"/>
    <property type="match status" value="1"/>
</dbReference>
<reference evidence="4" key="2">
    <citation type="submission" date="2019-07" db="EMBL/GenBank/DDBJ databases">
        <authorList>
            <person name="Alioto T."/>
            <person name="Alioto T."/>
            <person name="Gomez Garrido J."/>
        </authorList>
    </citation>
    <scope>NUCLEOTIDE SEQUENCE</scope>
</reference>
<dbReference type="EMBL" id="AP019304">
    <property type="protein sequence ID" value="BBH10318.1"/>
    <property type="molecule type" value="Genomic_DNA"/>
</dbReference>
<dbReference type="InterPro" id="IPR017853">
    <property type="entry name" value="GH"/>
</dbReference>
<dbReference type="InterPro" id="IPR014756">
    <property type="entry name" value="Ig_E-set"/>
</dbReference>
<dbReference type="Pfam" id="PF02922">
    <property type="entry name" value="CBM_48"/>
    <property type="match status" value="1"/>
</dbReference>
<dbReference type="GO" id="GO:0005983">
    <property type="term" value="P:starch catabolic process"/>
    <property type="evidence" value="ECO:0007669"/>
    <property type="project" value="EnsemblPlants"/>
</dbReference>
<comment type="similarity">
    <text evidence="1">Belongs to the glycosyl hydrolase 13 family.</text>
</comment>
<evidence type="ECO:0000313" key="5">
    <source>
        <dbReference type="Proteomes" id="UP000327085"/>
    </source>
</evidence>
<dbReference type="Gene3D" id="2.60.40.1180">
    <property type="entry name" value="Golgi alpha-mannosidase II"/>
    <property type="match status" value="1"/>
</dbReference>
<dbReference type="SUPFAM" id="SSF81296">
    <property type="entry name" value="E set domains"/>
    <property type="match status" value="1"/>
</dbReference>
<proteinExistence type="inferred from homology"/>
<dbReference type="CDD" id="cd02856">
    <property type="entry name" value="E_set_GDE_Isoamylase_N"/>
    <property type="match status" value="1"/>
</dbReference>
<reference evidence="3" key="1">
    <citation type="journal article" date="2019" name="Science">
        <title>Mutation of a bHLH transcription factor allowed almond domestication.</title>
        <authorList>
            <person name="Sanchez-Perez R."/>
            <person name="Pavan S."/>
            <person name="Mazzeo R."/>
            <person name="Moldovan C."/>
            <person name="Aiese Cigliano R."/>
            <person name="Del Cueto J."/>
            <person name="Ricciardi F."/>
            <person name="Lotti C."/>
            <person name="Ricciardi L."/>
            <person name="Dicenta F."/>
            <person name="Lopez-Marques R.L."/>
            <person name="Lindberg Moller B."/>
        </authorList>
    </citation>
    <scope>NUCLEOTIDE SEQUENCE</scope>
</reference>
<dbReference type="InterPro" id="IPR044505">
    <property type="entry name" value="GlgX_Isoamylase_N_E_set"/>
</dbReference>
<dbReference type="FunCoup" id="A0A4Y1S2D9">
    <property type="interactions" value="907"/>
</dbReference>
<dbReference type="InterPro" id="IPR013783">
    <property type="entry name" value="Ig-like_fold"/>
</dbReference>
<evidence type="ECO:0000313" key="3">
    <source>
        <dbReference type="EMBL" id="BBH10318.1"/>
    </source>
</evidence>
<dbReference type="GO" id="GO:0010021">
    <property type="term" value="P:amylopectin biosynthetic process"/>
    <property type="evidence" value="ECO:0007669"/>
    <property type="project" value="EnsemblPlants"/>
</dbReference>
<dbReference type="PANTHER" id="PTHR43002">
    <property type="entry name" value="GLYCOGEN DEBRANCHING ENZYME"/>
    <property type="match status" value="1"/>
</dbReference>
<dbReference type="InterPro" id="IPR006047">
    <property type="entry name" value="GH13_cat_dom"/>
</dbReference>
<name>A0A4Y1S2D9_PRUDU</name>
<reference evidence="5" key="3">
    <citation type="journal article" date="2020" name="Plant J.">
        <title>Transposons played a major role in the diversification between the closely related almond and peach genomes: results from the almond genome sequence.</title>
        <authorList>
            <person name="Alioto T."/>
            <person name="Alexiou K.G."/>
            <person name="Bardil A."/>
            <person name="Barteri F."/>
            <person name="Castanera R."/>
            <person name="Cruz F."/>
            <person name="Dhingra A."/>
            <person name="Duval H."/>
            <person name="Fernandez I Marti A."/>
            <person name="Frias L."/>
            <person name="Galan B."/>
            <person name="Garcia J.L."/>
            <person name="Howad W."/>
            <person name="Gomez-Garrido J."/>
            <person name="Gut M."/>
            <person name="Julca I."/>
            <person name="Morata J."/>
            <person name="Puigdomenech P."/>
            <person name="Ribeca P."/>
            <person name="Rubio Cabetas M.J."/>
            <person name="Vlasova A."/>
            <person name="Wirthensohn M."/>
            <person name="Garcia-Mas J."/>
            <person name="Gabaldon T."/>
            <person name="Casacuberta J.M."/>
            <person name="Arus P."/>
        </authorList>
    </citation>
    <scope>NUCLEOTIDE SEQUENCE [LARGE SCALE GENOMIC DNA]</scope>
    <source>
        <strain evidence="5">cv. Texas</strain>
    </source>
</reference>